<reference evidence="1" key="1">
    <citation type="submission" date="2023-08" db="EMBL/GenBank/DDBJ databases">
        <title>A de novo genome assembly of Solanum verrucosum Schlechtendal, a Mexican diploid species geographically isolated from the other diploid A-genome species in potato relatives.</title>
        <authorList>
            <person name="Hosaka K."/>
        </authorList>
    </citation>
    <scope>NUCLEOTIDE SEQUENCE</scope>
    <source>
        <tissue evidence="1">Young leaves</tissue>
    </source>
</reference>
<accession>A0AAF0QSM0</accession>
<name>A0AAF0QSM0_SOLVR</name>
<protein>
    <submittedName>
        <fullName evidence="1">Uncharacterized protein</fullName>
    </submittedName>
</protein>
<keyword evidence="2" id="KW-1185">Reference proteome</keyword>
<organism evidence="1 2">
    <name type="scientific">Solanum verrucosum</name>
    <dbReference type="NCBI Taxonomy" id="315347"/>
    <lineage>
        <taxon>Eukaryota</taxon>
        <taxon>Viridiplantae</taxon>
        <taxon>Streptophyta</taxon>
        <taxon>Embryophyta</taxon>
        <taxon>Tracheophyta</taxon>
        <taxon>Spermatophyta</taxon>
        <taxon>Magnoliopsida</taxon>
        <taxon>eudicotyledons</taxon>
        <taxon>Gunneridae</taxon>
        <taxon>Pentapetalae</taxon>
        <taxon>asterids</taxon>
        <taxon>lamiids</taxon>
        <taxon>Solanales</taxon>
        <taxon>Solanaceae</taxon>
        <taxon>Solanoideae</taxon>
        <taxon>Solaneae</taxon>
        <taxon>Solanum</taxon>
    </lineage>
</organism>
<dbReference type="EMBL" id="CP133616">
    <property type="protein sequence ID" value="WMV27905.1"/>
    <property type="molecule type" value="Genomic_DNA"/>
</dbReference>
<proteinExistence type="predicted"/>
<evidence type="ECO:0000313" key="1">
    <source>
        <dbReference type="EMBL" id="WMV27905.1"/>
    </source>
</evidence>
<dbReference type="Proteomes" id="UP001234989">
    <property type="component" value="Chromosome 5"/>
</dbReference>
<dbReference type="AlphaFoldDB" id="A0AAF0QSM0"/>
<evidence type="ECO:0000313" key="2">
    <source>
        <dbReference type="Proteomes" id="UP001234989"/>
    </source>
</evidence>
<gene>
    <name evidence="1" type="ORF">MTR67_021290</name>
</gene>
<sequence>MSEHNSYCRAQYRGLVTQVGALVWWNVGHIQMVGLAWQFSGLPYPSTELGPVVYGEGLGCWAPKVGWTA</sequence>